<protein>
    <submittedName>
        <fullName evidence="1">Uncharacterized protein</fullName>
    </submittedName>
</protein>
<dbReference type="AlphaFoldDB" id="A0A1H5VQ80"/>
<reference evidence="2" key="1">
    <citation type="submission" date="2016-10" db="EMBL/GenBank/DDBJ databases">
        <authorList>
            <person name="Varghese N."/>
            <person name="Submissions S."/>
        </authorList>
    </citation>
    <scope>NUCLEOTIDE SEQUENCE [LARGE SCALE GENOMIC DNA]</scope>
    <source>
        <strain evidence="2">CGMCC 1.9230</strain>
    </source>
</reference>
<dbReference type="Proteomes" id="UP000236737">
    <property type="component" value="Unassembled WGS sequence"/>
</dbReference>
<evidence type="ECO:0000313" key="2">
    <source>
        <dbReference type="Proteomes" id="UP000236737"/>
    </source>
</evidence>
<name>A0A1H5VQ80_9FLAO</name>
<sequence length="62" mass="6355">MTVAHAPPDTVPGLPPNIAVINHVIKAAYKPANGGNPANMAKESDSGIMIIATVRPAKISIL</sequence>
<proteinExistence type="predicted"/>
<accession>A0A1H5VQ80</accession>
<evidence type="ECO:0000313" key="1">
    <source>
        <dbReference type="EMBL" id="SEF89323.1"/>
    </source>
</evidence>
<keyword evidence="2" id="KW-1185">Reference proteome</keyword>
<gene>
    <name evidence="1" type="ORF">SAMN04488130_103309</name>
</gene>
<dbReference type="EMBL" id="FNVP01000003">
    <property type="protein sequence ID" value="SEF89323.1"/>
    <property type="molecule type" value="Genomic_DNA"/>
</dbReference>
<organism evidence="1 2">
    <name type="scientific">Flavobacterium urumqiense</name>
    <dbReference type="NCBI Taxonomy" id="935224"/>
    <lineage>
        <taxon>Bacteria</taxon>
        <taxon>Pseudomonadati</taxon>
        <taxon>Bacteroidota</taxon>
        <taxon>Flavobacteriia</taxon>
        <taxon>Flavobacteriales</taxon>
        <taxon>Flavobacteriaceae</taxon>
        <taxon>Flavobacterium</taxon>
    </lineage>
</organism>